<gene>
    <name evidence="1" type="ORF">DNHGIG_14590</name>
</gene>
<dbReference type="InterPro" id="IPR026988">
    <property type="entry name" value="YaaC-like"/>
</dbReference>
<protein>
    <recommendedName>
        <fullName evidence="3">YaaC</fullName>
    </recommendedName>
</protein>
<dbReference type="AlphaFoldDB" id="A0AAV4LDL6"/>
<evidence type="ECO:0000313" key="1">
    <source>
        <dbReference type="EMBL" id="GIM45910.1"/>
    </source>
</evidence>
<reference evidence="1" key="1">
    <citation type="journal article" date="2023" name="Int. J. Syst. Evol. Microbiol.">
        <title>Collibacillus ludicampi gen. nov., sp. nov., a new soil bacterium of the family Alicyclobacillaceae.</title>
        <authorList>
            <person name="Jojima T."/>
            <person name="Ioku Y."/>
            <person name="Fukuta Y."/>
            <person name="Shirasaka N."/>
            <person name="Matsumura Y."/>
            <person name="Mori M."/>
        </authorList>
    </citation>
    <scope>NUCLEOTIDE SEQUENCE</scope>
    <source>
        <strain evidence="1">TP075</strain>
    </source>
</reference>
<dbReference type="Proteomes" id="UP001057291">
    <property type="component" value="Unassembled WGS sequence"/>
</dbReference>
<organism evidence="1 2">
    <name type="scientific">Collibacillus ludicampi</name>
    <dbReference type="NCBI Taxonomy" id="2771369"/>
    <lineage>
        <taxon>Bacteria</taxon>
        <taxon>Bacillati</taxon>
        <taxon>Bacillota</taxon>
        <taxon>Bacilli</taxon>
        <taxon>Bacillales</taxon>
        <taxon>Alicyclobacillaceae</taxon>
        <taxon>Collibacillus</taxon>
    </lineage>
</organism>
<accession>A0AAV4LDL6</accession>
<dbReference type="RefSeq" id="WP_282199070.1">
    <property type="nucleotide sequence ID" value="NZ_BOQE01000001.1"/>
</dbReference>
<dbReference type="EMBL" id="BOQE01000001">
    <property type="protein sequence ID" value="GIM45910.1"/>
    <property type="molecule type" value="Genomic_DNA"/>
</dbReference>
<comment type="caution">
    <text evidence="1">The sequence shown here is derived from an EMBL/GenBank/DDBJ whole genome shotgun (WGS) entry which is preliminary data.</text>
</comment>
<dbReference type="Pfam" id="PF14175">
    <property type="entry name" value="YaaC"/>
    <property type="match status" value="1"/>
</dbReference>
<name>A0AAV4LDL6_9BACL</name>
<proteinExistence type="predicted"/>
<evidence type="ECO:0000313" key="2">
    <source>
        <dbReference type="Proteomes" id="UP001057291"/>
    </source>
</evidence>
<sequence length="339" mass="39939">MHKVNRIRTEEPYRKLWDMFVFFENEQTASRFLRDKYEQMGLPEAKRYSYLATPKFMYSIKQAREYYKAAACCDIVTKPLLLYYGMMSLARALITTRDPEYPSTTSVLKHGLSTRKLKRSDYQFATDEIRIQKDGLFVVLHQTLDGPPLESGQRFRIQDLLSVLPELIHCYEQVYGPPSVCEVDIQPCEGGFRWKLPRSIVQASGKTRAEFLALLNRYSEKEDSFTYPDPLDEQGWLCLHQKSVCLEHPLILDDISGNFHFRLPHESELIIPEISLHFMLMFVLGMLCRYETERWGELVLAFMSQDMYIINEFLNVSMRKFPNLILNHLFEEKFLFYTP</sequence>
<evidence type="ECO:0008006" key="3">
    <source>
        <dbReference type="Google" id="ProtNLM"/>
    </source>
</evidence>
<keyword evidence="2" id="KW-1185">Reference proteome</keyword>